<proteinExistence type="predicted"/>
<evidence type="ECO:0000256" key="2">
    <source>
        <dbReference type="ARBA" id="ARBA00022475"/>
    </source>
</evidence>
<evidence type="ECO:0000256" key="1">
    <source>
        <dbReference type="ARBA" id="ARBA00004651"/>
    </source>
</evidence>
<keyword evidence="4 6" id="KW-1133">Transmembrane helix</keyword>
<protein>
    <submittedName>
        <fullName evidence="8">Alkaline phosphatase</fullName>
    </submittedName>
</protein>
<dbReference type="RefSeq" id="WP_058602196.1">
    <property type="nucleotide sequence ID" value="NZ_LDPZ01000054.1"/>
</dbReference>
<keyword evidence="11" id="KW-1185">Reference proteome</keyword>
<dbReference type="OrthoDB" id="9813426at2"/>
<feature type="domain" description="VTT" evidence="7">
    <location>
        <begin position="37"/>
        <end position="163"/>
    </location>
</feature>
<keyword evidence="5 6" id="KW-0472">Membrane</keyword>
<evidence type="ECO:0000313" key="8">
    <source>
        <dbReference type="EMBL" id="KTQ85685.1"/>
    </source>
</evidence>
<keyword evidence="3 6" id="KW-0812">Transmembrane</keyword>
<dbReference type="Proteomes" id="UP000078272">
    <property type="component" value="Unassembled WGS sequence"/>
</dbReference>
<evidence type="ECO:0000313" key="10">
    <source>
        <dbReference type="Proteomes" id="UP000078272"/>
    </source>
</evidence>
<dbReference type="GO" id="GO:0005886">
    <property type="term" value="C:plasma membrane"/>
    <property type="evidence" value="ECO:0007669"/>
    <property type="project" value="UniProtKB-SubCell"/>
</dbReference>
<keyword evidence="2" id="KW-1003">Cell membrane</keyword>
<organism evidence="8 10">
    <name type="scientific">Aureimonas ureilytica</name>
    <dbReference type="NCBI Taxonomy" id="401562"/>
    <lineage>
        <taxon>Bacteria</taxon>
        <taxon>Pseudomonadati</taxon>
        <taxon>Pseudomonadota</taxon>
        <taxon>Alphaproteobacteria</taxon>
        <taxon>Hyphomicrobiales</taxon>
        <taxon>Aurantimonadaceae</taxon>
        <taxon>Aureimonas</taxon>
    </lineage>
</organism>
<dbReference type="Pfam" id="PF09335">
    <property type="entry name" value="VTT_dom"/>
    <property type="match status" value="1"/>
</dbReference>
<gene>
    <name evidence="8" type="ORF">NS226_19215</name>
    <name evidence="9" type="ORF">NS365_20745</name>
</gene>
<dbReference type="InterPro" id="IPR032816">
    <property type="entry name" value="VTT_dom"/>
</dbReference>
<evidence type="ECO:0000256" key="6">
    <source>
        <dbReference type="SAM" id="Phobius"/>
    </source>
</evidence>
<evidence type="ECO:0000256" key="3">
    <source>
        <dbReference type="ARBA" id="ARBA00022692"/>
    </source>
</evidence>
<dbReference type="InterPro" id="IPR051311">
    <property type="entry name" value="DedA_domain"/>
</dbReference>
<evidence type="ECO:0000313" key="9">
    <source>
        <dbReference type="EMBL" id="KTR02683.1"/>
    </source>
</evidence>
<dbReference type="AlphaFoldDB" id="A0A175R603"/>
<sequence>MEALLAPLVAGLVAVMSAGGLAGVAILMGLESACLPLPSEIIMPFAGYVASQGQYSLLAAALAGAIGCNLGSHLAYEVGARGGRPFVERLIARSRWGAKELALSDRFFARYGSLAIFIGRLLPVVRTFLSLPAGIARMNLWHFHLYTFTGSFLWCYALAWLGASLGEHWNDTPWVKTAFHVADALVILAVLASAVWFWRSRRRSRA</sequence>
<dbReference type="EMBL" id="LDPZ01000054">
    <property type="protein sequence ID" value="KTQ85685.1"/>
    <property type="molecule type" value="Genomic_DNA"/>
</dbReference>
<comment type="caution">
    <text evidence="8">The sequence shown here is derived from an EMBL/GenBank/DDBJ whole genome shotgun (WGS) entry which is preliminary data.</text>
</comment>
<evidence type="ECO:0000256" key="5">
    <source>
        <dbReference type="ARBA" id="ARBA00023136"/>
    </source>
</evidence>
<dbReference type="eggNOG" id="COG0586">
    <property type="taxonomic scope" value="Bacteria"/>
</dbReference>
<feature type="transmembrane region" description="Helical" evidence="6">
    <location>
        <begin position="111"/>
        <end position="131"/>
    </location>
</feature>
<feature type="transmembrane region" description="Helical" evidence="6">
    <location>
        <begin position="177"/>
        <end position="198"/>
    </location>
</feature>
<dbReference type="PANTHER" id="PTHR42709">
    <property type="entry name" value="ALKALINE PHOSPHATASE LIKE PROTEIN"/>
    <property type="match status" value="1"/>
</dbReference>
<evidence type="ECO:0000313" key="11">
    <source>
        <dbReference type="Proteomes" id="UP000078529"/>
    </source>
</evidence>
<name>A0A175R603_9HYPH</name>
<dbReference type="Proteomes" id="UP000078529">
    <property type="component" value="Unassembled WGS sequence"/>
</dbReference>
<dbReference type="EMBL" id="LDQA01000069">
    <property type="protein sequence ID" value="KTR02683.1"/>
    <property type="molecule type" value="Genomic_DNA"/>
</dbReference>
<accession>A0A175R603</accession>
<dbReference type="PANTHER" id="PTHR42709:SF6">
    <property type="entry name" value="UNDECAPRENYL PHOSPHATE TRANSPORTER A"/>
    <property type="match status" value="1"/>
</dbReference>
<evidence type="ECO:0000256" key="4">
    <source>
        <dbReference type="ARBA" id="ARBA00022989"/>
    </source>
</evidence>
<reference evidence="10 11" key="1">
    <citation type="journal article" date="2016" name="Front. Microbiol.">
        <title>Genomic Resource of Rice Seed Associated Bacteria.</title>
        <authorList>
            <person name="Midha S."/>
            <person name="Bansal K."/>
            <person name="Sharma S."/>
            <person name="Kumar N."/>
            <person name="Patil P.P."/>
            <person name="Chaudhry V."/>
            <person name="Patil P.B."/>
        </authorList>
    </citation>
    <scope>NUCLEOTIDE SEQUENCE [LARGE SCALE GENOMIC DNA]</scope>
    <source>
        <strain evidence="8 10">NS226</strain>
        <strain evidence="9 11">NS365</strain>
    </source>
</reference>
<comment type="subcellular location">
    <subcellularLocation>
        <location evidence="1">Cell membrane</location>
        <topology evidence="1">Multi-pass membrane protein</topology>
    </subcellularLocation>
</comment>
<dbReference type="PATRIC" id="fig|401562.3.peg.3956"/>
<feature type="transmembrane region" description="Helical" evidence="6">
    <location>
        <begin position="143"/>
        <end position="165"/>
    </location>
</feature>
<evidence type="ECO:0000259" key="7">
    <source>
        <dbReference type="Pfam" id="PF09335"/>
    </source>
</evidence>